<dbReference type="Pfam" id="PF00149">
    <property type="entry name" value="Metallophos"/>
    <property type="match status" value="1"/>
</dbReference>
<dbReference type="Gene3D" id="3.60.21.10">
    <property type="match status" value="1"/>
</dbReference>
<reference evidence="2" key="1">
    <citation type="submission" date="2021-01" db="EMBL/GenBank/DDBJ databases">
        <title>Description of Breznakiella homolactica.</title>
        <authorList>
            <person name="Song Y."/>
            <person name="Brune A."/>
        </authorList>
    </citation>
    <scope>NUCLEOTIDE SEQUENCE</scope>
    <source>
        <strain evidence="2">RmG30</strain>
    </source>
</reference>
<dbReference type="EMBL" id="CP067089">
    <property type="protein sequence ID" value="QQO09413.1"/>
    <property type="molecule type" value="Genomic_DNA"/>
</dbReference>
<dbReference type="RefSeq" id="WP_215626716.1">
    <property type="nucleotide sequence ID" value="NZ_CP067089.2"/>
</dbReference>
<dbReference type="SUPFAM" id="SSF56300">
    <property type="entry name" value="Metallo-dependent phosphatases"/>
    <property type="match status" value="1"/>
</dbReference>
<dbReference type="GO" id="GO:0016787">
    <property type="term" value="F:hydrolase activity"/>
    <property type="evidence" value="ECO:0007669"/>
    <property type="project" value="InterPro"/>
</dbReference>
<protein>
    <submittedName>
        <fullName evidence="2">Metallophosphoesterase</fullName>
    </submittedName>
</protein>
<dbReference type="KEGG" id="bhc:JFL75_00375"/>
<feature type="domain" description="Calcineurin-like phosphoesterase" evidence="1">
    <location>
        <begin position="2"/>
        <end position="119"/>
    </location>
</feature>
<sequence length="177" mass="20838">MVFFTADTHFNHANIIRLCGRPFADVEQMNKTLAQNWNSRVTDRDEIYILGDLIFRGRGTETNEIIKNLNGKKYFIKGNHDKFIYEKGFDEKCFQWIKDYHVLKYEKMKFVLFHYPILEWDGYFRDAVHLYGHIHNSGNNGEQAARFEVLGKRAVNVGVDVNSFYPVSIQTIMDMVK</sequence>
<accession>A0A7T7XN96</accession>
<evidence type="ECO:0000313" key="2">
    <source>
        <dbReference type="EMBL" id="QQO09413.1"/>
    </source>
</evidence>
<dbReference type="AlphaFoldDB" id="A0A7T7XN96"/>
<keyword evidence="3" id="KW-1185">Reference proteome</keyword>
<organism evidence="2 3">
    <name type="scientific">Breznakiella homolactica</name>
    <dbReference type="NCBI Taxonomy" id="2798577"/>
    <lineage>
        <taxon>Bacteria</taxon>
        <taxon>Pseudomonadati</taxon>
        <taxon>Spirochaetota</taxon>
        <taxon>Spirochaetia</taxon>
        <taxon>Spirochaetales</taxon>
        <taxon>Breznakiellaceae</taxon>
        <taxon>Breznakiella</taxon>
    </lineage>
</organism>
<name>A0A7T7XN96_9SPIR</name>
<evidence type="ECO:0000313" key="3">
    <source>
        <dbReference type="Proteomes" id="UP000595917"/>
    </source>
</evidence>
<dbReference type="Proteomes" id="UP000595917">
    <property type="component" value="Chromosome"/>
</dbReference>
<dbReference type="InterPro" id="IPR004843">
    <property type="entry name" value="Calcineurin-like_PHP"/>
</dbReference>
<proteinExistence type="predicted"/>
<evidence type="ECO:0000259" key="1">
    <source>
        <dbReference type="Pfam" id="PF00149"/>
    </source>
</evidence>
<gene>
    <name evidence="2" type="ORF">JFL75_00375</name>
</gene>
<dbReference type="InterPro" id="IPR029052">
    <property type="entry name" value="Metallo-depent_PP-like"/>
</dbReference>